<protein>
    <submittedName>
        <fullName evidence="1">Uncharacterized protein</fullName>
    </submittedName>
</protein>
<keyword evidence="2" id="KW-1185">Reference proteome</keyword>
<evidence type="ECO:0000313" key="1">
    <source>
        <dbReference type="EMBL" id="CAG5073508.1"/>
    </source>
</evidence>
<gene>
    <name evidence="1" type="ORF">HICCMSTLAB_LOCUS451</name>
</gene>
<sequence>MAKVRTIARRVGTMGAKVVVGLESVVAFDEGAKDVIVVGSTVAFDGGPTDVVGVGSAVAFDGGATDVVGIGSTVAFDGGATEVGVRGAVAFVVGAKVGVGLVAIVGEVGLEVAVEDDVGTPEDAVIVLTVVGLVEEFGVVLIPSPHVTKRVVGGSVQQSPLLLDSHS</sequence>
<accession>A0A8J2H1F0</accession>
<comment type="caution">
    <text evidence="1">The sequence shown here is derived from an EMBL/GenBank/DDBJ whole genome shotgun (WGS) entry which is preliminary data.</text>
</comment>
<proteinExistence type="predicted"/>
<reference evidence="1" key="1">
    <citation type="submission" date="2021-04" db="EMBL/GenBank/DDBJ databases">
        <authorList>
            <person name="Chebbi M.A.C M."/>
        </authorList>
    </citation>
    <scope>NUCLEOTIDE SEQUENCE</scope>
</reference>
<evidence type="ECO:0000313" key="2">
    <source>
        <dbReference type="Proteomes" id="UP000786811"/>
    </source>
</evidence>
<dbReference type="Proteomes" id="UP000786811">
    <property type="component" value="Unassembled WGS sequence"/>
</dbReference>
<organism evidence="1 2">
    <name type="scientific">Cotesia congregata</name>
    <name type="common">Parasitoid wasp</name>
    <name type="synonym">Apanteles congregatus</name>
    <dbReference type="NCBI Taxonomy" id="51543"/>
    <lineage>
        <taxon>Eukaryota</taxon>
        <taxon>Metazoa</taxon>
        <taxon>Ecdysozoa</taxon>
        <taxon>Arthropoda</taxon>
        <taxon>Hexapoda</taxon>
        <taxon>Insecta</taxon>
        <taxon>Pterygota</taxon>
        <taxon>Neoptera</taxon>
        <taxon>Endopterygota</taxon>
        <taxon>Hymenoptera</taxon>
        <taxon>Apocrita</taxon>
        <taxon>Ichneumonoidea</taxon>
        <taxon>Braconidae</taxon>
        <taxon>Microgastrinae</taxon>
        <taxon>Cotesia</taxon>
    </lineage>
</organism>
<dbReference type="EMBL" id="CAJNRD030001114">
    <property type="protein sequence ID" value="CAG5073508.1"/>
    <property type="molecule type" value="Genomic_DNA"/>
</dbReference>
<name>A0A8J2H1F0_COTCN</name>
<dbReference type="AlphaFoldDB" id="A0A8J2H1F0"/>